<dbReference type="PANTHER" id="PTHR13696:SF52">
    <property type="entry name" value="PARA FAMILY PROTEIN CT_582"/>
    <property type="match status" value="1"/>
</dbReference>
<feature type="domain" description="AAA" evidence="1">
    <location>
        <begin position="3"/>
        <end position="47"/>
    </location>
</feature>
<dbReference type="Pfam" id="PF13614">
    <property type="entry name" value="AAA_31"/>
    <property type="match status" value="1"/>
</dbReference>
<feature type="non-terminal residue" evidence="2">
    <location>
        <position position="47"/>
    </location>
</feature>
<dbReference type="Gene3D" id="3.40.50.300">
    <property type="entry name" value="P-loop containing nucleotide triphosphate hydrolases"/>
    <property type="match status" value="1"/>
</dbReference>
<proteinExistence type="predicted"/>
<evidence type="ECO:0000313" key="3">
    <source>
        <dbReference type="Proteomes" id="UP000320184"/>
    </source>
</evidence>
<name>A0A538S909_UNCEI</name>
<sequence length="47" mass="4722">MARVIAVASQKGGVGKTTTAISLGSCLAQEGHRVLIVDIDPQGNATS</sequence>
<evidence type="ECO:0000259" key="1">
    <source>
        <dbReference type="Pfam" id="PF13614"/>
    </source>
</evidence>
<dbReference type="Proteomes" id="UP000320184">
    <property type="component" value="Unassembled WGS sequence"/>
</dbReference>
<dbReference type="EMBL" id="VBOT01000164">
    <property type="protein sequence ID" value="TMQ47864.1"/>
    <property type="molecule type" value="Genomic_DNA"/>
</dbReference>
<organism evidence="2 3">
    <name type="scientific">Eiseniibacteriota bacterium</name>
    <dbReference type="NCBI Taxonomy" id="2212470"/>
    <lineage>
        <taxon>Bacteria</taxon>
        <taxon>Candidatus Eiseniibacteriota</taxon>
    </lineage>
</organism>
<dbReference type="InterPro" id="IPR050678">
    <property type="entry name" value="DNA_Partitioning_ATPase"/>
</dbReference>
<dbReference type="CDD" id="cd02042">
    <property type="entry name" value="ParAB_family"/>
    <property type="match status" value="1"/>
</dbReference>
<protein>
    <submittedName>
        <fullName evidence="2">ParA family protein</fullName>
    </submittedName>
</protein>
<dbReference type="InterPro" id="IPR027417">
    <property type="entry name" value="P-loop_NTPase"/>
</dbReference>
<dbReference type="AlphaFoldDB" id="A0A538S909"/>
<reference evidence="2 3" key="1">
    <citation type="journal article" date="2019" name="Nat. Microbiol.">
        <title>Mediterranean grassland soil C-N compound turnover is dependent on rainfall and depth, and is mediated by genomically divergent microorganisms.</title>
        <authorList>
            <person name="Diamond S."/>
            <person name="Andeer P.F."/>
            <person name="Li Z."/>
            <person name="Crits-Christoph A."/>
            <person name="Burstein D."/>
            <person name="Anantharaman K."/>
            <person name="Lane K.R."/>
            <person name="Thomas B.C."/>
            <person name="Pan C."/>
            <person name="Northen T.R."/>
            <person name="Banfield J.F."/>
        </authorList>
    </citation>
    <scope>NUCLEOTIDE SEQUENCE [LARGE SCALE GENOMIC DNA]</scope>
    <source>
        <strain evidence="2">WS_3</strain>
    </source>
</reference>
<comment type="caution">
    <text evidence="2">The sequence shown here is derived from an EMBL/GenBank/DDBJ whole genome shotgun (WGS) entry which is preliminary data.</text>
</comment>
<accession>A0A538S909</accession>
<gene>
    <name evidence="2" type="ORF">E6K73_12965</name>
</gene>
<dbReference type="SUPFAM" id="SSF52540">
    <property type="entry name" value="P-loop containing nucleoside triphosphate hydrolases"/>
    <property type="match status" value="1"/>
</dbReference>
<dbReference type="InterPro" id="IPR025669">
    <property type="entry name" value="AAA_dom"/>
</dbReference>
<dbReference type="PANTHER" id="PTHR13696">
    <property type="entry name" value="P-LOOP CONTAINING NUCLEOSIDE TRIPHOSPHATE HYDROLASE"/>
    <property type="match status" value="1"/>
</dbReference>
<evidence type="ECO:0000313" key="2">
    <source>
        <dbReference type="EMBL" id="TMQ47864.1"/>
    </source>
</evidence>